<feature type="region of interest" description="Disordered" evidence="2">
    <location>
        <begin position="28"/>
        <end position="110"/>
    </location>
</feature>
<proteinExistence type="predicted"/>
<evidence type="ECO:0000313" key="4">
    <source>
        <dbReference type="Proteomes" id="UP000030669"/>
    </source>
</evidence>
<dbReference type="OMA" id="VSEQHFL"/>
<feature type="compositionally biased region" description="Low complexity" evidence="2">
    <location>
        <begin position="368"/>
        <end position="389"/>
    </location>
</feature>
<feature type="region of interest" description="Disordered" evidence="2">
    <location>
        <begin position="1015"/>
        <end position="1036"/>
    </location>
</feature>
<dbReference type="PANTHER" id="PTHR45615">
    <property type="entry name" value="MYOSIN HEAVY CHAIN, NON-MUSCLE"/>
    <property type="match status" value="1"/>
</dbReference>
<dbReference type="GO" id="GO:0016460">
    <property type="term" value="C:myosin II complex"/>
    <property type="evidence" value="ECO:0007669"/>
    <property type="project" value="TreeGrafter"/>
</dbReference>
<feature type="region of interest" description="Disordered" evidence="2">
    <location>
        <begin position="642"/>
        <end position="681"/>
    </location>
</feature>
<dbReference type="OrthoDB" id="2528184at2759"/>
<feature type="region of interest" description="Disordered" evidence="2">
    <location>
        <begin position="361"/>
        <end position="389"/>
    </location>
</feature>
<dbReference type="Proteomes" id="UP000030669">
    <property type="component" value="Unassembled WGS sequence"/>
</dbReference>
<gene>
    <name evidence="3" type="ORF">GLOTRDRAFT_136359</name>
</gene>
<dbReference type="GO" id="GO:0005737">
    <property type="term" value="C:cytoplasm"/>
    <property type="evidence" value="ECO:0007669"/>
    <property type="project" value="TreeGrafter"/>
</dbReference>
<feature type="region of interest" description="Disordered" evidence="2">
    <location>
        <begin position="311"/>
        <end position="345"/>
    </location>
</feature>
<feature type="compositionally biased region" description="Polar residues" evidence="2">
    <location>
        <begin position="898"/>
        <end position="919"/>
    </location>
</feature>
<keyword evidence="4" id="KW-1185">Reference proteome</keyword>
<organism evidence="3 4">
    <name type="scientific">Gloeophyllum trabeum (strain ATCC 11539 / FP-39264 / Madison 617)</name>
    <name type="common">Brown rot fungus</name>
    <dbReference type="NCBI Taxonomy" id="670483"/>
    <lineage>
        <taxon>Eukaryota</taxon>
        <taxon>Fungi</taxon>
        <taxon>Dikarya</taxon>
        <taxon>Basidiomycota</taxon>
        <taxon>Agaricomycotina</taxon>
        <taxon>Agaricomycetes</taxon>
        <taxon>Gloeophyllales</taxon>
        <taxon>Gloeophyllaceae</taxon>
        <taxon>Gloeophyllum</taxon>
    </lineage>
</organism>
<reference evidence="3 4" key="1">
    <citation type="journal article" date="2012" name="Science">
        <title>The Paleozoic origin of enzymatic lignin decomposition reconstructed from 31 fungal genomes.</title>
        <authorList>
            <person name="Floudas D."/>
            <person name="Binder M."/>
            <person name="Riley R."/>
            <person name="Barry K."/>
            <person name="Blanchette R.A."/>
            <person name="Henrissat B."/>
            <person name="Martinez A.T."/>
            <person name="Otillar R."/>
            <person name="Spatafora J.W."/>
            <person name="Yadav J.S."/>
            <person name="Aerts A."/>
            <person name="Benoit I."/>
            <person name="Boyd A."/>
            <person name="Carlson A."/>
            <person name="Copeland A."/>
            <person name="Coutinho P.M."/>
            <person name="de Vries R.P."/>
            <person name="Ferreira P."/>
            <person name="Findley K."/>
            <person name="Foster B."/>
            <person name="Gaskell J."/>
            <person name="Glotzer D."/>
            <person name="Gorecki P."/>
            <person name="Heitman J."/>
            <person name="Hesse C."/>
            <person name="Hori C."/>
            <person name="Igarashi K."/>
            <person name="Jurgens J.A."/>
            <person name="Kallen N."/>
            <person name="Kersten P."/>
            <person name="Kohler A."/>
            <person name="Kuees U."/>
            <person name="Kumar T.K.A."/>
            <person name="Kuo A."/>
            <person name="LaButti K."/>
            <person name="Larrondo L.F."/>
            <person name="Lindquist E."/>
            <person name="Ling A."/>
            <person name="Lombard V."/>
            <person name="Lucas S."/>
            <person name="Lundell T."/>
            <person name="Martin R."/>
            <person name="McLaughlin D.J."/>
            <person name="Morgenstern I."/>
            <person name="Morin E."/>
            <person name="Murat C."/>
            <person name="Nagy L.G."/>
            <person name="Nolan M."/>
            <person name="Ohm R.A."/>
            <person name="Patyshakuliyeva A."/>
            <person name="Rokas A."/>
            <person name="Ruiz-Duenas F.J."/>
            <person name="Sabat G."/>
            <person name="Salamov A."/>
            <person name="Samejima M."/>
            <person name="Schmutz J."/>
            <person name="Slot J.C."/>
            <person name="St John F."/>
            <person name="Stenlid J."/>
            <person name="Sun H."/>
            <person name="Sun S."/>
            <person name="Syed K."/>
            <person name="Tsang A."/>
            <person name="Wiebenga A."/>
            <person name="Young D."/>
            <person name="Pisabarro A."/>
            <person name="Eastwood D.C."/>
            <person name="Martin F."/>
            <person name="Cullen D."/>
            <person name="Grigoriev I.V."/>
            <person name="Hibbett D.S."/>
        </authorList>
    </citation>
    <scope>NUCLEOTIDE SEQUENCE [LARGE SCALE GENOMIC DNA]</scope>
    <source>
        <strain evidence="3 4">ATCC 11539</strain>
    </source>
</reference>
<feature type="compositionally biased region" description="Polar residues" evidence="2">
    <location>
        <begin position="1017"/>
        <end position="1036"/>
    </location>
</feature>
<feature type="coiled-coil region" evidence="1">
    <location>
        <begin position="452"/>
        <end position="486"/>
    </location>
</feature>
<evidence type="ECO:0000256" key="1">
    <source>
        <dbReference type="SAM" id="Coils"/>
    </source>
</evidence>
<feature type="region of interest" description="Disordered" evidence="2">
    <location>
        <begin position="832"/>
        <end position="956"/>
    </location>
</feature>
<feature type="region of interest" description="Disordered" evidence="2">
    <location>
        <begin position="198"/>
        <end position="237"/>
    </location>
</feature>
<dbReference type="RefSeq" id="XP_007862471.1">
    <property type="nucleotide sequence ID" value="XM_007864280.1"/>
</dbReference>
<dbReference type="AlphaFoldDB" id="S7QJW8"/>
<feature type="compositionally biased region" description="Low complexity" evidence="2">
    <location>
        <begin position="50"/>
        <end position="67"/>
    </location>
</feature>
<dbReference type="HOGENOM" id="CLU_004656_0_0_1"/>
<protein>
    <submittedName>
        <fullName evidence="3">Uncharacterized protein</fullName>
    </submittedName>
</protein>
<sequence>MDIMHAVDDTTQGQLDLVEKKRFDSFRLGKAPVASSRPRSFHGRPRSRNTSISSLSAISVSTSSTSVKFMNDMSPTSVTHPVGPSKRPTSRPTSHHRRQSSVSTRRESAEVMGKALSDLPPSIAEDNINLGDKDSVRRQALWALEGKSSVGDYSKVEIPELGTPEIERRIFEFPSKPSFPPGPGMGFGGGINSLVGKRDSFGKSTFPSSSTKDQLDTLLEEEEEEEEEVGEVASLTSREADAQACEVRPVTISVITPSPAPARHRPVGLSLRPLSLTPDAVVSYTSGNLPTPVSTPRSTGLKSLTLANPALSEGKDNQSTHDPTSASKCNSLNSDVERRRSMSPATVLARRSSISYISSDSPRCAAASLPTPEMTPTSTSSRYRYSASSTDSDLAREPLSSSEQHFLVKQHSALLARIEDLERALSARPRSRRTSYASDISTSVSISSSEPSDEILQLVADLKAERDELKKDVDGWRVRVSDLDKQVGVLANRVDMERREAWVARERVGLLQVEKSSLERELTAQRVLVEESQERYSAAKQELEALQGKCERLEQEVEQSRKYPAEIAALQAELAQERSKREAYERELENAGLLATPTPNSFEFKVTPLRNRSFGFMSVGSESSFTDVESVDETSFRNEKILKAVAEEDEDHDDELARYEEENESDVSLESPDGSSVGSFEELRRSVRDLTIDVPTASTISRVVLSASPSPLPSPSPSPVFDEPVRPTHSRRNSLSKAWTFPKGPQVQVSRRKDSVDRFFGCLEDLDASPPLSSSGVQSDKGAFSSSFTLGIEDDDLPPFLLPSDVGTVVSEETFKLDVGTVVSEETFKLDVLYEEDESEEHNEKQTDEDAASEIEGEEVEGGIRFTFSPPSKADEAPSFSAPCFHEADGAEPAPFTFPQQRVSQESVQQPTDQSTRSPPSLLRKVSTPSGIPRSTRIPSAIPLATKASPPKPAVPEYPISVSGSLRYFTPPSKRGGVMPSCIPHRSPSSPSPTRIGTPTRSRCMTPVTFIPHSLARQGSSTAKAKPNGSNGSTVSVVAGAPSRSCDECSFFQPGPSDMTNSSLSYQLPTDTSPTCDGSKQCSTTTSPSVPSSLFSPRLSLLTNFISASGLPWSPRCNSDSPLLPDHSDNVPAMSTGRKERGFVSKEKQLEALRARMEEERKLKLRSGGVLNL</sequence>
<dbReference type="EMBL" id="KB469297">
    <property type="protein sequence ID" value="EPQ59503.1"/>
    <property type="molecule type" value="Genomic_DNA"/>
</dbReference>
<evidence type="ECO:0000313" key="3">
    <source>
        <dbReference type="EMBL" id="EPQ59503.1"/>
    </source>
</evidence>
<feature type="compositionally biased region" description="Acidic residues" evidence="2">
    <location>
        <begin position="849"/>
        <end position="861"/>
    </location>
</feature>
<feature type="compositionally biased region" description="Acidic residues" evidence="2">
    <location>
        <begin position="218"/>
        <end position="230"/>
    </location>
</feature>
<feature type="compositionally biased region" description="Polar residues" evidence="2">
    <location>
        <begin position="1060"/>
        <end position="1082"/>
    </location>
</feature>
<feature type="coiled-coil region" evidence="1">
    <location>
        <begin position="515"/>
        <end position="594"/>
    </location>
</feature>
<feature type="region of interest" description="Disordered" evidence="2">
    <location>
        <begin position="706"/>
        <end position="737"/>
    </location>
</feature>
<dbReference type="GeneID" id="19303519"/>
<dbReference type="GO" id="GO:0032982">
    <property type="term" value="C:myosin filament"/>
    <property type="evidence" value="ECO:0007669"/>
    <property type="project" value="TreeGrafter"/>
</dbReference>
<dbReference type="STRING" id="670483.S7QJW8"/>
<feature type="compositionally biased region" description="Polar residues" evidence="2">
    <location>
        <begin position="202"/>
        <end position="212"/>
    </location>
</feature>
<feature type="region of interest" description="Disordered" evidence="2">
    <location>
        <begin position="1060"/>
        <end position="1093"/>
    </location>
</feature>
<dbReference type="GO" id="GO:0000146">
    <property type="term" value="F:microfilament motor activity"/>
    <property type="evidence" value="ECO:0007669"/>
    <property type="project" value="TreeGrafter"/>
</dbReference>
<feature type="region of interest" description="Disordered" evidence="2">
    <location>
        <begin position="980"/>
        <end position="1002"/>
    </location>
</feature>
<accession>S7QJW8</accession>
<keyword evidence="1" id="KW-0175">Coiled coil</keyword>
<dbReference type="PANTHER" id="PTHR45615:SF40">
    <property type="entry name" value="MYOSIN HEAVY CHAIN, NON-MUSCLE"/>
    <property type="match status" value="1"/>
</dbReference>
<dbReference type="KEGG" id="gtr:GLOTRDRAFT_136359"/>
<feature type="compositionally biased region" description="Low complexity" evidence="2">
    <location>
        <begin position="1083"/>
        <end position="1093"/>
    </location>
</feature>
<dbReference type="GO" id="GO:0051015">
    <property type="term" value="F:actin filament binding"/>
    <property type="evidence" value="ECO:0007669"/>
    <property type="project" value="TreeGrafter"/>
</dbReference>
<name>S7QJW8_GLOTA</name>
<feature type="region of interest" description="Disordered" evidence="2">
    <location>
        <begin position="174"/>
        <end position="193"/>
    </location>
</feature>
<dbReference type="eggNOG" id="ENOG502R0ZM">
    <property type="taxonomic scope" value="Eukaryota"/>
</dbReference>
<feature type="compositionally biased region" description="Polar residues" evidence="2">
    <location>
        <begin position="320"/>
        <end position="334"/>
    </location>
</feature>
<evidence type="ECO:0000256" key="2">
    <source>
        <dbReference type="SAM" id="MobiDB-lite"/>
    </source>
</evidence>